<dbReference type="OrthoDB" id="9797538at2"/>
<sequence>MTGVRVQVLCSGVVATEFHERPGMDLNAARRMTANEVVTTSLRGLELGEVVVAPGVENADLLQTVFPADVAAFNVQSPELASRYRTV</sequence>
<reference evidence="1 2" key="1">
    <citation type="submission" date="2015-10" db="EMBL/GenBank/DDBJ databases">
        <authorList>
            <person name="Gilbert D.G."/>
        </authorList>
    </citation>
    <scope>NUCLEOTIDE SEQUENCE [LARGE SCALE GENOMIC DNA]</scope>
    <source>
        <strain evidence="1 2">NRRL B-16712</strain>
    </source>
</reference>
<name>A0A0X3VC59_9ACTN</name>
<dbReference type="RefSeq" id="WP_067684795.1">
    <property type="nucleotide sequence ID" value="NZ_LLZH01000007.1"/>
</dbReference>
<keyword evidence="2" id="KW-1185">Reference proteome</keyword>
<dbReference type="EMBL" id="LLZH01000007">
    <property type="protein sequence ID" value="KUL42007.1"/>
    <property type="molecule type" value="Genomic_DNA"/>
</dbReference>
<evidence type="ECO:0000313" key="2">
    <source>
        <dbReference type="Proteomes" id="UP000053244"/>
    </source>
</evidence>
<organism evidence="1 2">
    <name type="scientific">Actinoplanes awajinensis subsp. mycoplanecinus</name>
    <dbReference type="NCBI Taxonomy" id="135947"/>
    <lineage>
        <taxon>Bacteria</taxon>
        <taxon>Bacillati</taxon>
        <taxon>Actinomycetota</taxon>
        <taxon>Actinomycetes</taxon>
        <taxon>Micromonosporales</taxon>
        <taxon>Micromonosporaceae</taxon>
        <taxon>Actinoplanes</taxon>
    </lineage>
</organism>
<dbReference type="AlphaFoldDB" id="A0A0X3VC59"/>
<protein>
    <recommendedName>
        <fullName evidence="3">Short-chain dehydrogenase</fullName>
    </recommendedName>
</protein>
<evidence type="ECO:0008006" key="3">
    <source>
        <dbReference type="Google" id="ProtNLM"/>
    </source>
</evidence>
<evidence type="ECO:0000313" key="1">
    <source>
        <dbReference type="EMBL" id="KUL42007.1"/>
    </source>
</evidence>
<dbReference type="Proteomes" id="UP000053244">
    <property type="component" value="Unassembled WGS sequence"/>
</dbReference>
<comment type="caution">
    <text evidence="1">The sequence shown here is derived from an EMBL/GenBank/DDBJ whole genome shotgun (WGS) entry which is preliminary data.</text>
</comment>
<gene>
    <name evidence="1" type="ORF">ADL15_02725</name>
</gene>
<accession>A0A0X3VC59</accession>
<proteinExistence type="predicted"/>